<gene>
    <name evidence="1" type="ORF">APZ42_010798</name>
</gene>
<dbReference type="EMBL" id="LRGB01028698">
    <property type="protein sequence ID" value="KZR95470.1"/>
    <property type="molecule type" value="Genomic_DNA"/>
</dbReference>
<protein>
    <submittedName>
        <fullName evidence="1">Uncharacterized protein</fullName>
    </submittedName>
</protein>
<sequence length="38" mass="4800">MYCIYCITCDVKLWWNCGWRWDNTKPIPFISLYIEFYN</sequence>
<name>A0A162BNC3_9CRUS</name>
<dbReference type="AlphaFoldDB" id="A0A162BNC3"/>
<organism evidence="1 2">
    <name type="scientific">Daphnia magna</name>
    <dbReference type="NCBI Taxonomy" id="35525"/>
    <lineage>
        <taxon>Eukaryota</taxon>
        <taxon>Metazoa</taxon>
        <taxon>Ecdysozoa</taxon>
        <taxon>Arthropoda</taxon>
        <taxon>Crustacea</taxon>
        <taxon>Branchiopoda</taxon>
        <taxon>Diplostraca</taxon>
        <taxon>Cladocera</taxon>
        <taxon>Anomopoda</taxon>
        <taxon>Daphniidae</taxon>
        <taxon>Daphnia</taxon>
    </lineage>
</organism>
<evidence type="ECO:0000313" key="1">
    <source>
        <dbReference type="EMBL" id="KZR95470.1"/>
    </source>
</evidence>
<proteinExistence type="predicted"/>
<keyword evidence="2" id="KW-1185">Reference proteome</keyword>
<comment type="caution">
    <text evidence="1">The sequence shown here is derived from an EMBL/GenBank/DDBJ whole genome shotgun (WGS) entry which is preliminary data.</text>
</comment>
<accession>A0A162BNC3</accession>
<reference evidence="1 2" key="1">
    <citation type="submission" date="2016-03" db="EMBL/GenBank/DDBJ databases">
        <title>EvidentialGene: Evidence-directed Construction of Genes on Genomes.</title>
        <authorList>
            <person name="Gilbert D.G."/>
            <person name="Choi J.-H."/>
            <person name="Mockaitis K."/>
            <person name="Colbourne J."/>
            <person name="Pfrender M."/>
        </authorList>
    </citation>
    <scope>NUCLEOTIDE SEQUENCE [LARGE SCALE GENOMIC DNA]</scope>
    <source>
        <strain evidence="1 2">Xinb3</strain>
        <tissue evidence="1">Complete organism</tissue>
    </source>
</reference>
<dbReference type="Proteomes" id="UP000076858">
    <property type="component" value="Unassembled WGS sequence"/>
</dbReference>
<evidence type="ECO:0000313" key="2">
    <source>
        <dbReference type="Proteomes" id="UP000076858"/>
    </source>
</evidence>